<protein>
    <submittedName>
        <fullName evidence="1">Uncharacterized protein</fullName>
    </submittedName>
</protein>
<gene>
    <name evidence="1" type="ORF">N8I86_15200</name>
</gene>
<name>A0ABY6ENI8_9ACTN</name>
<keyword evidence="2" id="KW-1185">Reference proteome</keyword>
<reference evidence="1" key="1">
    <citation type="submission" date="2022-10" db="EMBL/GenBank/DDBJ databases">
        <authorList>
            <person name="Mo P."/>
        </authorList>
    </citation>
    <scope>NUCLEOTIDE SEQUENCE</scope>
    <source>
        <strain evidence="1">HUAS 14-6</strain>
    </source>
</reference>
<organism evidence="1 2">
    <name type="scientific">Streptomyces albidocamelliae</name>
    <dbReference type="NCBI Taxonomy" id="2981135"/>
    <lineage>
        <taxon>Bacteria</taxon>
        <taxon>Bacillati</taxon>
        <taxon>Actinomycetota</taxon>
        <taxon>Actinomycetes</taxon>
        <taxon>Kitasatosporales</taxon>
        <taxon>Streptomycetaceae</taxon>
        <taxon>Streptomyces</taxon>
    </lineage>
</organism>
<accession>A0ABY6ENI8</accession>
<dbReference type="Proteomes" id="UP001060733">
    <property type="component" value="Chromosome"/>
</dbReference>
<dbReference type="EMBL" id="CP106795">
    <property type="protein sequence ID" value="UXY35969.1"/>
    <property type="molecule type" value="Genomic_DNA"/>
</dbReference>
<evidence type="ECO:0000313" key="2">
    <source>
        <dbReference type="Proteomes" id="UP001060733"/>
    </source>
</evidence>
<sequence>MSRTFRYRFRSPLGGLAADLTAEWASPGTDDGFLLQVDRKVRLAPPSGMHWRDVSWLSFGLAAHASDLMARHTEGLVVRVTALTYPLAHFRSEVAALAMDGWLREEFGLPERGLRVSFDSATGGYAFEWGSYGDPFEDNLLR</sequence>
<evidence type="ECO:0000313" key="1">
    <source>
        <dbReference type="EMBL" id="UXY35969.1"/>
    </source>
</evidence>
<dbReference type="RefSeq" id="WP_263278004.1">
    <property type="nucleotide sequence ID" value="NZ_CP106795.1"/>
</dbReference>
<proteinExistence type="predicted"/>